<comment type="subcellular location">
    <subcellularLocation>
        <location evidence="1">Membrane</location>
        <topology evidence="1">Single-pass membrane protein</topology>
    </subcellularLocation>
</comment>
<dbReference type="GO" id="GO:0009306">
    <property type="term" value="P:protein secretion"/>
    <property type="evidence" value="ECO:0007669"/>
    <property type="project" value="InterPro"/>
</dbReference>
<gene>
    <name evidence="7" type="ORF">ENV52_04565</name>
</gene>
<dbReference type="PANTHER" id="PTHR36985">
    <property type="entry name" value="TRANSLOCATION AND ASSEMBLY MODULE SUBUNIT TAMB"/>
    <property type="match status" value="1"/>
</dbReference>
<dbReference type="PANTHER" id="PTHR36985:SF1">
    <property type="entry name" value="TRANSLOCATION AND ASSEMBLY MODULE SUBUNIT TAMB"/>
    <property type="match status" value="1"/>
</dbReference>
<keyword evidence="2" id="KW-0812">Transmembrane</keyword>
<feature type="compositionally biased region" description="Basic and acidic residues" evidence="5">
    <location>
        <begin position="745"/>
        <end position="760"/>
    </location>
</feature>
<accession>A0A7V6A2B1</accession>
<evidence type="ECO:0000256" key="2">
    <source>
        <dbReference type="ARBA" id="ARBA00022692"/>
    </source>
</evidence>
<feature type="domain" description="Translocation and assembly module TamB C-terminal" evidence="6">
    <location>
        <begin position="908"/>
        <end position="1179"/>
    </location>
</feature>
<dbReference type="AlphaFoldDB" id="A0A7V6A2B1"/>
<sequence length="1238" mass="133678">MRFLRRFLLALPIFFLLLLVAVWMVLHADFFWRWAGGKLVTLAEGECHCTVQVGSIAGNAFNGLFFNNIAMATPEGEVIRAKSLEIRISFWSLFRLSPLITLMAINEPHLDIRQEQDGEWNIIKILPPPPKELPVNIVKVRFDHIKVNHGTVNLTLSGQPREFTSLDVDTDLDLEHPVTPRQAIKVGKALAGVTTPFGRVNLNSSFSYAKNYLDVNRLNVSSGGKKLLSLAGRGNMAAGGEFTVNGTLNLPPEDIHRVWGKWPPAWDVATTFQVRGTRSQFHLNLNGKVQDVSFEVAGEAGSREGAWHYDIKGKASHLTAGLLTVFDQPLSRRLDQLGPLDASFHARGTGLSLPPETFSLSLETDAFEYGATRVEQLKVNLAGDRASQQLAASLRGPFGGLSLQGSGALFTARQGNFHLTLNAFRPGLLGFKVPEGTVVSATIGGKFSSPGLKALDRLQVDADVSADGKIGQYPVHDVSAKLVWSKRDLKISRAGLQLGNVAVELHGALVGSNMDFSFRGNSSGKGNWPIPSRVGGRFSVEGAATGTLTDPRISLKGRGQDLAFEKYGAKSFTFDARIFGWPPSRGSISLQAGGVKTPMGLFSQVVFQSEGSGKVWNFDLKANGHACPKVETRGTADFGQSAITLAHVFLHVDNIKARNQGPVEIVYSPGLEVRSATFMINQGKVTVQANITPNQATGTLTLTDLPADLVLPKSLPLKGIISAKATLCGTGRQPVMTGNLQLEPKPSEHRQQQEQQEKAEPPGQNRGLALQSIQAAFTYQENHLSLQGSVKTRERGVGLIFSGQVPLHLSLAPYGFAWGQGGMQLTASGENLNLSLLPHMVKGVESAEGPITLQVKVEGAMSKPQVSGQVSWGQGSMRLRATGTNYQLLPGAVNLQGNRITLPQLTLRNGGTATLTGDLNLSGYVPADVRARLQFMNFKAIDKLRSEAFVDGTINLDGTYPKLAATGTLTIPTGSFTLGFLNVGPTTVNKDVILVREQARKTPSTKTPQPAVASGSEVWKNLRVDIHIQAPKNVRIDDPHAKIEVAANMALKKQPGQELAYTGEVRALHGEVFIAGRTFHVSRGVVTLPPEPGAEPTINGRIEYETSSDVILYAEVTGPVSNPKITLGGEPAISETDWMAYLLYGKPVAYLSREQQSTVSAAGAFGGLAARVILKDLLGLAPSFTKGLTISYQQSSDLFYREEAYQVVINYRINRHISVQSQVGGRNTGGDVLFNFDF</sequence>
<protein>
    <recommendedName>
        <fullName evidence="6">Translocation and assembly module TamB C-terminal domain-containing protein</fullName>
    </recommendedName>
</protein>
<dbReference type="InterPro" id="IPR007452">
    <property type="entry name" value="TamB_C"/>
</dbReference>
<evidence type="ECO:0000256" key="4">
    <source>
        <dbReference type="ARBA" id="ARBA00023136"/>
    </source>
</evidence>
<dbReference type="GO" id="GO:0005886">
    <property type="term" value="C:plasma membrane"/>
    <property type="evidence" value="ECO:0007669"/>
    <property type="project" value="InterPro"/>
</dbReference>
<keyword evidence="4" id="KW-0472">Membrane</keyword>
<keyword evidence="3" id="KW-1133">Transmembrane helix</keyword>
<dbReference type="EMBL" id="DTGR01000071">
    <property type="protein sequence ID" value="HHS28957.1"/>
    <property type="molecule type" value="Genomic_DNA"/>
</dbReference>
<organism evidence="7">
    <name type="scientific">Desulfobacca acetoxidans</name>
    <dbReference type="NCBI Taxonomy" id="60893"/>
    <lineage>
        <taxon>Bacteria</taxon>
        <taxon>Pseudomonadati</taxon>
        <taxon>Thermodesulfobacteriota</taxon>
        <taxon>Desulfobaccia</taxon>
        <taxon>Desulfobaccales</taxon>
        <taxon>Desulfobaccaceae</taxon>
        <taxon>Desulfobacca</taxon>
    </lineage>
</organism>
<comment type="caution">
    <text evidence="7">The sequence shown here is derived from an EMBL/GenBank/DDBJ whole genome shotgun (WGS) entry which is preliminary data.</text>
</comment>
<evidence type="ECO:0000256" key="1">
    <source>
        <dbReference type="ARBA" id="ARBA00004167"/>
    </source>
</evidence>
<evidence type="ECO:0000256" key="5">
    <source>
        <dbReference type="SAM" id="MobiDB-lite"/>
    </source>
</evidence>
<evidence type="ECO:0000259" key="6">
    <source>
        <dbReference type="Pfam" id="PF04357"/>
    </source>
</evidence>
<evidence type="ECO:0000256" key="3">
    <source>
        <dbReference type="ARBA" id="ARBA00022989"/>
    </source>
</evidence>
<name>A0A7V6A2B1_9BACT</name>
<reference evidence="7" key="1">
    <citation type="journal article" date="2020" name="mSystems">
        <title>Genome- and Community-Level Interaction Insights into Carbon Utilization and Element Cycling Functions of Hydrothermarchaeota in Hydrothermal Sediment.</title>
        <authorList>
            <person name="Zhou Z."/>
            <person name="Liu Y."/>
            <person name="Xu W."/>
            <person name="Pan J."/>
            <person name="Luo Z.H."/>
            <person name="Li M."/>
        </authorList>
    </citation>
    <scope>NUCLEOTIDE SEQUENCE [LARGE SCALE GENOMIC DNA]</scope>
    <source>
        <strain evidence="7">SpSt-767</strain>
    </source>
</reference>
<evidence type="ECO:0000313" key="7">
    <source>
        <dbReference type="EMBL" id="HHS28957.1"/>
    </source>
</evidence>
<feature type="region of interest" description="Disordered" evidence="5">
    <location>
        <begin position="732"/>
        <end position="765"/>
    </location>
</feature>
<proteinExistence type="predicted"/>
<dbReference type="Pfam" id="PF04357">
    <property type="entry name" value="TamB"/>
    <property type="match status" value="1"/>
</dbReference>